<sequence>MPLSLPMDIVVVDETSESRNRARLAILELANMISVPMSLNAVVRLNVADAIWSAGSNAPLSASQILSKVLPDKPYADADNLQRILRTLTSYGVFDEHLVSGSSGSATVERKYSLTEIGKTLVTDADGLSYGAYVLQHHQEALMKAWPLVHSAVVDPTTEPFVRANGEPAYAFYGKNDEMNGLMQKAMAGVSVPFMRAVLGGGYDGFGGRVQRLVDVGGSAGDCLRMILRQFKNIKEGINFDLPEVVAKAPPISGVTHVGGDMFKSIPSGDAIFMKWVLTTWTDDECKLIMKNCLKALPVGGKLIVCEPMLPDHSDDSHRTRALLEGDIFVMTIYRAKGKHRTEDEYRQLGHSSGFPHFRAVHIDYFYSILEFQK</sequence>
<dbReference type="InterPro" id="IPR036388">
    <property type="entry name" value="WH-like_DNA-bd_sf"/>
</dbReference>
<evidence type="ECO:0000313" key="6">
    <source>
        <dbReference type="EMBL" id="GMH09865.1"/>
    </source>
</evidence>
<dbReference type="GO" id="GO:0032259">
    <property type="term" value="P:methylation"/>
    <property type="evidence" value="ECO:0007669"/>
    <property type="project" value="UniProtKB-KW"/>
</dbReference>
<dbReference type="EMBL" id="BSYO01000009">
    <property type="protein sequence ID" value="GMH09865.1"/>
    <property type="molecule type" value="Genomic_DNA"/>
</dbReference>
<evidence type="ECO:0000259" key="5">
    <source>
        <dbReference type="Pfam" id="PF08100"/>
    </source>
</evidence>
<evidence type="ECO:0000256" key="2">
    <source>
        <dbReference type="ARBA" id="ARBA00022679"/>
    </source>
</evidence>
<evidence type="ECO:0000256" key="1">
    <source>
        <dbReference type="ARBA" id="ARBA00022603"/>
    </source>
</evidence>
<proteinExistence type="predicted"/>
<feature type="domain" description="O-methyltransferase C-terminal" evidence="4">
    <location>
        <begin position="151"/>
        <end position="355"/>
    </location>
</feature>
<dbReference type="PANTHER" id="PTHR11746">
    <property type="entry name" value="O-METHYLTRANSFERASE"/>
    <property type="match status" value="1"/>
</dbReference>
<dbReference type="InterPro" id="IPR001077">
    <property type="entry name" value="COMT_C"/>
</dbReference>
<keyword evidence="3" id="KW-0949">S-adenosyl-L-methionine</keyword>
<dbReference type="InterPro" id="IPR029063">
    <property type="entry name" value="SAM-dependent_MTases_sf"/>
</dbReference>
<dbReference type="PROSITE" id="PS51683">
    <property type="entry name" value="SAM_OMT_II"/>
    <property type="match status" value="1"/>
</dbReference>
<dbReference type="Pfam" id="PF08100">
    <property type="entry name" value="Dimerisation"/>
    <property type="match status" value="1"/>
</dbReference>
<dbReference type="InterPro" id="IPR016461">
    <property type="entry name" value="COMT-like"/>
</dbReference>
<comment type="caution">
    <text evidence="6">The sequence shown here is derived from an EMBL/GenBank/DDBJ whole genome shotgun (WGS) entry which is preliminary data.</text>
</comment>
<dbReference type="GO" id="GO:0008171">
    <property type="term" value="F:O-methyltransferase activity"/>
    <property type="evidence" value="ECO:0007669"/>
    <property type="project" value="InterPro"/>
</dbReference>
<dbReference type="FunFam" id="3.40.50.150:FF:000223">
    <property type="entry name" value="Caffeic acid 3-O-methyltransferase"/>
    <property type="match status" value="1"/>
</dbReference>
<dbReference type="Proteomes" id="UP001279734">
    <property type="component" value="Unassembled WGS sequence"/>
</dbReference>
<dbReference type="Pfam" id="PF00891">
    <property type="entry name" value="Methyltransf_2"/>
    <property type="match status" value="1"/>
</dbReference>
<protein>
    <submittedName>
        <fullName evidence="6">Uncharacterized protein</fullName>
    </submittedName>
</protein>
<dbReference type="InterPro" id="IPR012967">
    <property type="entry name" value="COMT_dimerisation"/>
</dbReference>
<dbReference type="Gene3D" id="3.40.50.150">
    <property type="entry name" value="Vaccinia Virus protein VP39"/>
    <property type="match status" value="1"/>
</dbReference>
<dbReference type="SUPFAM" id="SSF53335">
    <property type="entry name" value="S-adenosyl-L-methionine-dependent methyltransferases"/>
    <property type="match status" value="1"/>
</dbReference>
<dbReference type="GO" id="GO:0046983">
    <property type="term" value="F:protein dimerization activity"/>
    <property type="evidence" value="ECO:0007669"/>
    <property type="project" value="InterPro"/>
</dbReference>
<dbReference type="InterPro" id="IPR036390">
    <property type="entry name" value="WH_DNA-bd_sf"/>
</dbReference>
<keyword evidence="2" id="KW-0808">Transferase</keyword>
<keyword evidence="7" id="KW-1185">Reference proteome</keyword>
<keyword evidence="1" id="KW-0489">Methyltransferase</keyword>
<dbReference type="Gene3D" id="1.10.10.10">
    <property type="entry name" value="Winged helix-like DNA-binding domain superfamily/Winged helix DNA-binding domain"/>
    <property type="match status" value="1"/>
</dbReference>
<feature type="domain" description="O-methyltransferase dimerisation" evidence="5">
    <location>
        <begin position="27"/>
        <end position="124"/>
    </location>
</feature>
<evidence type="ECO:0000256" key="3">
    <source>
        <dbReference type="ARBA" id="ARBA00022691"/>
    </source>
</evidence>
<accession>A0AAD3SFL7</accession>
<gene>
    <name evidence="6" type="ORF">Nepgr_011706</name>
</gene>
<dbReference type="PIRSF" id="PIRSF005739">
    <property type="entry name" value="O-mtase"/>
    <property type="match status" value="1"/>
</dbReference>
<dbReference type="AlphaFoldDB" id="A0AAD3SFL7"/>
<dbReference type="SUPFAM" id="SSF46785">
    <property type="entry name" value="Winged helix' DNA-binding domain"/>
    <property type="match status" value="1"/>
</dbReference>
<evidence type="ECO:0000313" key="7">
    <source>
        <dbReference type="Proteomes" id="UP001279734"/>
    </source>
</evidence>
<evidence type="ECO:0000259" key="4">
    <source>
        <dbReference type="Pfam" id="PF00891"/>
    </source>
</evidence>
<reference evidence="6" key="1">
    <citation type="submission" date="2023-05" db="EMBL/GenBank/DDBJ databases">
        <title>Nepenthes gracilis genome sequencing.</title>
        <authorList>
            <person name="Fukushima K."/>
        </authorList>
    </citation>
    <scope>NUCLEOTIDE SEQUENCE</scope>
    <source>
        <strain evidence="6">SING2019-196</strain>
    </source>
</reference>
<name>A0AAD3SFL7_NEPGR</name>
<organism evidence="6 7">
    <name type="scientific">Nepenthes gracilis</name>
    <name type="common">Slender pitcher plant</name>
    <dbReference type="NCBI Taxonomy" id="150966"/>
    <lineage>
        <taxon>Eukaryota</taxon>
        <taxon>Viridiplantae</taxon>
        <taxon>Streptophyta</taxon>
        <taxon>Embryophyta</taxon>
        <taxon>Tracheophyta</taxon>
        <taxon>Spermatophyta</taxon>
        <taxon>Magnoliopsida</taxon>
        <taxon>eudicotyledons</taxon>
        <taxon>Gunneridae</taxon>
        <taxon>Pentapetalae</taxon>
        <taxon>Caryophyllales</taxon>
        <taxon>Nepenthaceae</taxon>
        <taxon>Nepenthes</taxon>
    </lineage>
</organism>